<feature type="domain" description="Integrase catalytic" evidence="1">
    <location>
        <begin position="252"/>
        <end position="320"/>
    </location>
</feature>
<dbReference type="GO" id="GO:0015074">
    <property type="term" value="P:DNA integration"/>
    <property type="evidence" value="ECO:0007669"/>
    <property type="project" value="InterPro"/>
</dbReference>
<comment type="caution">
    <text evidence="2">The sequence shown here is derived from an EMBL/GenBank/DDBJ whole genome shotgun (WGS) entry which is preliminary data.</text>
</comment>
<dbReference type="SUPFAM" id="SSF53098">
    <property type="entry name" value="Ribonuclease H-like"/>
    <property type="match status" value="1"/>
</dbReference>
<dbReference type="GO" id="GO:0003676">
    <property type="term" value="F:nucleic acid binding"/>
    <property type="evidence" value="ECO:0007669"/>
    <property type="project" value="InterPro"/>
</dbReference>
<evidence type="ECO:0000313" key="2">
    <source>
        <dbReference type="EMBL" id="CAD6263893.1"/>
    </source>
</evidence>
<proteinExistence type="predicted"/>
<dbReference type="PANTHER" id="PTHR42648:SF27">
    <property type="entry name" value="RNA-DIRECTED DNA POLYMERASE"/>
    <property type="match status" value="1"/>
</dbReference>
<reference evidence="2" key="1">
    <citation type="submission" date="2020-10" db="EMBL/GenBank/DDBJ databases">
        <authorList>
            <person name="Han B."/>
            <person name="Lu T."/>
            <person name="Zhao Q."/>
            <person name="Huang X."/>
            <person name="Zhao Y."/>
        </authorList>
    </citation>
    <scope>NUCLEOTIDE SEQUENCE</scope>
</reference>
<dbReference type="InterPro" id="IPR001584">
    <property type="entry name" value="Integrase_cat-core"/>
</dbReference>
<keyword evidence="3" id="KW-1185">Reference proteome</keyword>
<sequence>MAPSNQPFTLRSILEKDKLNGTNYADWIRNLRIVLRAQKKEEILDTPLPEEPADNAPAVEKNAYKRACDADLEVSCLMLACMEPDLQLQLDNNHAAHDMIVALNDMFHTQARTERFNVSKAFAETKLAEGAAVGPHVIKMVGYTQRLEKLGFPIGPKLATDFILASLPPSYGNFIVIYHMHGAEKGLNELCGMLKTAEAGIKKGHISENRMKRLHSDGLLTSFDFESHETCEACLLGKMTKMPFTGFPERALTPPGTPQRNGMSERRNRTLLDMVRSMTSQSDLPLSFWGYALETAAFTLNRVPSKSVVKTPHEMWTGYCFYNRSEGKVFVAQNGVFLEKEFLKREKSGHKVYLEEVQDEPVGKDSTSDANVAEQVEIPMAIETSPQPRRSARIRFVFTINGGVVSWKSSKQETVTDSIAEAEYIAASGAAKEGVWMRRFLIELGVFPNASSKLNLHCDNNGAIA</sequence>
<accession>A0A811QS22</accession>
<dbReference type="InterPro" id="IPR025724">
    <property type="entry name" value="GAG-pre-integrase_dom"/>
</dbReference>
<gene>
    <name evidence="2" type="ORF">NCGR_LOCUS47198</name>
</gene>
<dbReference type="CDD" id="cd09272">
    <property type="entry name" value="RNase_HI_RT_Ty1"/>
    <property type="match status" value="1"/>
</dbReference>
<dbReference type="PANTHER" id="PTHR42648">
    <property type="entry name" value="TRANSPOSASE, PUTATIVE-RELATED"/>
    <property type="match status" value="1"/>
</dbReference>
<dbReference type="EMBL" id="CAJGYO010000012">
    <property type="protein sequence ID" value="CAD6263893.1"/>
    <property type="molecule type" value="Genomic_DNA"/>
</dbReference>
<protein>
    <recommendedName>
        <fullName evidence="1">Integrase catalytic domain-containing protein</fullName>
    </recommendedName>
</protein>
<dbReference type="Proteomes" id="UP000604825">
    <property type="component" value="Unassembled WGS sequence"/>
</dbReference>
<dbReference type="OrthoDB" id="6138663at2759"/>
<dbReference type="Pfam" id="PF14223">
    <property type="entry name" value="Retrotran_gag_2"/>
    <property type="match status" value="1"/>
</dbReference>
<dbReference type="InterPro" id="IPR039537">
    <property type="entry name" value="Retrotran_Ty1/copia-like"/>
</dbReference>
<dbReference type="PROSITE" id="PS50994">
    <property type="entry name" value="INTEGRASE"/>
    <property type="match status" value="1"/>
</dbReference>
<dbReference type="Gene3D" id="3.30.420.10">
    <property type="entry name" value="Ribonuclease H-like superfamily/Ribonuclease H"/>
    <property type="match status" value="1"/>
</dbReference>
<evidence type="ECO:0000259" key="1">
    <source>
        <dbReference type="PROSITE" id="PS50994"/>
    </source>
</evidence>
<dbReference type="AlphaFoldDB" id="A0A811QS22"/>
<dbReference type="InterPro" id="IPR036397">
    <property type="entry name" value="RNaseH_sf"/>
</dbReference>
<dbReference type="InterPro" id="IPR012337">
    <property type="entry name" value="RNaseH-like_sf"/>
</dbReference>
<organism evidence="2 3">
    <name type="scientific">Miscanthus lutarioriparius</name>
    <dbReference type="NCBI Taxonomy" id="422564"/>
    <lineage>
        <taxon>Eukaryota</taxon>
        <taxon>Viridiplantae</taxon>
        <taxon>Streptophyta</taxon>
        <taxon>Embryophyta</taxon>
        <taxon>Tracheophyta</taxon>
        <taxon>Spermatophyta</taxon>
        <taxon>Magnoliopsida</taxon>
        <taxon>Liliopsida</taxon>
        <taxon>Poales</taxon>
        <taxon>Poaceae</taxon>
        <taxon>PACMAD clade</taxon>
        <taxon>Panicoideae</taxon>
        <taxon>Andropogonodae</taxon>
        <taxon>Andropogoneae</taxon>
        <taxon>Saccharinae</taxon>
        <taxon>Miscanthus</taxon>
    </lineage>
</organism>
<evidence type="ECO:0000313" key="3">
    <source>
        <dbReference type="Proteomes" id="UP000604825"/>
    </source>
</evidence>
<name>A0A811QS22_9POAL</name>
<dbReference type="Pfam" id="PF13976">
    <property type="entry name" value="gag_pre-integrs"/>
    <property type="match status" value="1"/>
</dbReference>